<evidence type="ECO:0000313" key="4">
    <source>
        <dbReference type="Proteomes" id="UP000620124"/>
    </source>
</evidence>
<dbReference type="Proteomes" id="UP000620124">
    <property type="component" value="Unassembled WGS sequence"/>
</dbReference>
<reference evidence="3" key="1">
    <citation type="submission" date="2020-05" db="EMBL/GenBank/DDBJ databases">
        <title>Mycena genomes resolve the evolution of fungal bioluminescence.</title>
        <authorList>
            <person name="Tsai I.J."/>
        </authorList>
    </citation>
    <scope>NUCLEOTIDE SEQUENCE</scope>
    <source>
        <strain evidence="3">CCC161011</strain>
    </source>
</reference>
<keyword evidence="2" id="KW-0732">Signal</keyword>
<sequence>MYAYRLVVLVLGAAAACAYPVASMNSVALTARPEPVFIENPHTATLQAKRQIHNADYQANGPPPSPNPHPAEDSSSPSLAKPTPSEPVSKDKRSDSGLWRGSSPSVVDEKRQIHNADYQANGPPPSPNPAQDSSSPSAANPAPSEPVQKDKRQIHNADYQANGPPSSPNPAPSQESSSPAHSPAAAPSDPAPKDKRSATSFEHVPSSSRMEKRSVAIKKRSMSGSAGSFGGNVANHRVSRITDTEWYGWRRRNVEELTNIHNRDFDHIAVTRWSRAEVDKMQAWSKLGQSNMES</sequence>
<feature type="compositionally biased region" description="Low complexity" evidence="1">
    <location>
        <begin position="172"/>
        <end position="188"/>
    </location>
</feature>
<evidence type="ECO:0000256" key="1">
    <source>
        <dbReference type="SAM" id="MobiDB-lite"/>
    </source>
</evidence>
<proteinExistence type="predicted"/>
<dbReference type="PROSITE" id="PS51257">
    <property type="entry name" value="PROKAR_LIPOPROTEIN"/>
    <property type="match status" value="1"/>
</dbReference>
<name>A0A8H6XNE9_9AGAR</name>
<gene>
    <name evidence="3" type="ORF">MVEN_01778800</name>
</gene>
<feature type="signal peptide" evidence="2">
    <location>
        <begin position="1"/>
        <end position="18"/>
    </location>
</feature>
<dbReference type="OrthoDB" id="3069598at2759"/>
<evidence type="ECO:0000313" key="3">
    <source>
        <dbReference type="EMBL" id="KAF7343460.1"/>
    </source>
</evidence>
<accession>A0A8H6XNE9</accession>
<feature type="compositionally biased region" description="Low complexity" evidence="1">
    <location>
        <begin position="129"/>
        <end position="146"/>
    </location>
</feature>
<dbReference type="EMBL" id="JACAZI010000016">
    <property type="protein sequence ID" value="KAF7343460.1"/>
    <property type="molecule type" value="Genomic_DNA"/>
</dbReference>
<comment type="caution">
    <text evidence="3">The sequence shown here is derived from an EMBL/GenBank/DDBJ whole genome shotgun (WGS) entry which is preliminary data.</text>
</comment>
<evidence type="ECO:0000256" key="2">
    <source>
        <dbReference type="SAM" id="SignalP"/>
    </source>
</evidence>
<organism evidence="3 4">
    <name type="scientific">Mycena venus</name>
    <dbReference type="NCBI Taxonomy" id="2733690"/>
    <lineage>
        <taxon>Eukaryota</taxon>
        <taxon>Fungi</taxon>
        <taxon>Dikarya</taxon>
        <taxon>Basidiomycota</taxon>
        <taxon>Agaricomycotina</taxon>
        <taxon>Agaricomycetes</taxon>
        <taxon>Agaricomycetidae</taxon>
        <taxon>Agaricales</taxon>
        <taxon>Marasmiineae</taxon>
        <taxon>Mycenaceae</taxon>
        <taxon>Mycena</taxon>
    </lineage>
</organism>
<keyword evidence="4" id="KW-1185">Reference proteome</keyword>
<feature type="chain" id="PRO_5034198085" evidence="2">
    <location>
        <begin position="19"/>
        <end position="294"/>
    </location>
</feature>
<protein>
    <submittedName>
        <fullName evidence="3">Uncharacterized protein</fullName>
    </submittedName>
</protein>
<feature type="region of interest" description="Disordered" evidence="1">
    <location>
        <begin position="56"/>
        <end position="233"/>
    </location>
</feature>
<dbReference type="AlphaFoldDB" id="A0A8H6XNE9"/>